<comment type="pathway">
    <text evidence="1 5">Purine metabolism; urate degradation; (S)-allantoin from urate: step 1/3.</text>
</comment>
<protein>
    <recommendedName>
        <fullName evidence="5 6">Uricase</fullName>
        <ecNumber evidence="5 6">1.7.3.3</ecNumber>
    </recommendedName>
    <alternativeName>
        <fullName evidence="5">Urate oxidase</fullName>
    </alternativeName>
</protein>
<evidence type="ECO:0000256" key="1">
    <source>
        <dbReference type="ARBA" id="ARBA00004831"/>
    </source>
</evidence>
<evidence type="ECO:0000313" key="7">
    <source>
        <dbReference type="EMBL" id="KAL0632650.1"/>
    </source>
</evidence>
<dbReference type="PIRSF" id="PIRSF000241">
    <property type="entry name" value="Urate_oxidase"/>
    <property type="match status" value="1"/>
</dbReference>
<evidence type="ECO:0000256" key="4">
    <source>
        <dbReference type="ARBA" id="ARBA00023002"/>
    </source>
</evidence>
<evidence type="ECO:0000256" key="5">
    <source>
        <dbReference type="PIRNR" id="PIRNR000241"/>
    </source>
</evidence>
<dbReference type="InterPro" id="IPR019842">
    <property type="entry name" value="Uricase_CS"/>
</dbReference>
<dbReference type="PANTHER" id="PTHR42874:SF1">
    <property type="entry name" value="URICASE"/>
    <property type="match status" value="1"/>
</dbReference>
<comment type="caution">
    <text evidence="7">The sequence shown here is derived from an EMBL/GenBank/DDBJ whole genome shotgun (WGS) entry which is preliminary data.</text>
</comment>
<evidence type="ECO:0000256" key="6">
    <source>
        <dbReference type="RuleBase" id="RU004455"/>
    </source>
</evidence>
<evidence type="ECO:0000313" key="8">
    <source>
        <dbReference type="Proteomes" id="UP001447188"/>
    </source>
</evidence>
<dbReference type="CDD" id="cd00445">
    <property type="entry name" value="Uricase"/>
    <property type="match status" value="1"/>
</dbReference>
<dbReference type="PRINTS" id="PR00093">
    <property type="entry name" value="URICASE"/>
</dbReference>
<dbReference type="PANTHER" id="PTHR42874">
    <property type="entry name" value="URICASE"/>
    <property type="match status" value="1"/>
</dbReference>
<dbReference type="InterPro" id="IPR002042">
    <property type="entry name" value="Uricase"/>
</dbReference>
<comment type="catalytic activity">
    <reaction evidence="5 6">
        <text>urate + O2 + H2O = 5-hydroxyisourate + H2O2</text>
        <dbReference type="Rhea" id="RHEA:21368"/>
        <dbReference type="ChEBI" id="CHEBI:15377"/>
        <dbReference type="ChEBI" id="CHEBI:15379"/>
        <dbReference type="ChEBI" id="CHEBI:16240"/>
        <dbReference type="ChEBI" id="CHEBI:17775"/>
        <dbReference type="ChEBI" id="CHEBI:18072"/>
        <dbReference type="EC" id="1.7.3.3"/>
    </reaction>
</comment>
<gene>
    <name evidence="7" type="ORF">Q9L58_008455</name>
</gene>
<keyword evidence="5" id="KW-0576">Peroxisome</keyword>
<keyword evidence="8" id="KW-1185">Reference proteome</keyword>
<dbReference type="Gene3D" id="3.10.270.10">
    <property type="entry name" value="Urate Oxidase"/>
    <property type="match status" value="1"/>
</dbReference>
<accession>A0ABR3GA67</accession>
<dbReference type="PROSITE" id="PS00366">
    <property type="entry name" value="URICASE"/>
    <property type="match status" value="1"/>
</dbReference>
<name>A0ABR3GA67_9PEZI</name>
<sequence length="305" mass="34144">MASQVTAARYGKDNIRLCKVHRDEASKTQTVTEMTVCVLLEGEIERAYTDADNSVVVATDTMKNTVYVLAKQNPITPPELFASIVASHFIEKYTHIHIAHVKITTHRWTRMIIDGLPHPHSFLRDGTETRNVEVSTKRGAGITVRSGIQGLLVLKSTGSGFHGFVRDEYTTLGETWDRILSTEVDASWEWATFKTLDDIRALLPNFDTAWEAAREITLKTFAGDNSASVQATMYKMADQILARVPGVNHVDYSLPNKHYFEINLEWHKGLKNTGKDAEVYAPQSNPNGLIKCTVSRPNPSRTSRL</sequence>
<comment type="subcellular location">
    <subcellularLocation>
        <location evidence="5">Peroxisome</location>
    </subcellularLocation>
</comment>
<dbReference type="EMBL" id="JBBBZM010000158">
    <property type="protein sequence ID" value="KAL0632650.1"/>
    <property type="molecule type" value="Genomic_DNA"/>
</dbReference>
<evidence type="ECO:0000256" key="3">
    <source>
        <dbReference type="ARBA" id="ARBA00022631"/>
    </source>
</evidence>
<dbReference type="NCBIfam" id="TIGR03383">
    <property type="entry name" value="urate_oxi"/>
    <property type="match status" value="1"/>
</dbReference>
<proteinExistence type="inferred from homology"/>
<dbReference type="Pfam" id="PF01014">
    <property type="entry name" value="Uricase"/>
    <property type="match status" value="2"/>
</dbReference>
<dbReference type="EC" id="1.7.3.3" evidence="5 6"/>
<comment type="function">
    <text evidence="5 6">Catalyzes the oxidation of uric acid to 5-hydroxyisourate, which is further processed to form (S)-allantoin.</text>
</comment>
<dbReference type="SUPFAM" id="SSF55620">
    <property type="entry name" value="Tetrahydrobiopterin biosynthesis enzymes-like"/>
    <property type="match status" value="2"/>
</dbReference>
<dbReference type="Proteomes" id="UP001447188">
    <property type="component" value="Unassembled WGS sequence"/>
</dbReference>
<keyword evidence="3 5" id="KW-0659">Purine metabolism</keyword>
<reference evidence="7 8" key="1">
    <citation type="submission" date="2024-02" db="EMBL/GenBank/DDBJ databases">
        <title>Discinaceae phylogenomics.</title>
        <authorList>
            <person name="Dirks A.C."/>
            <person name="James T.Y."/>
        </authorList>
    </citation>
    <scope>NUCLEOTIDE SEQUENCE [LARGE SCALE GENOMIC DNA]</scope>
    <source>
        <strain evidence="7 8">ACD0624</strain>
    </source>
</reference>
<keyword evidence="4 5" id="KW-0560">Oxidoreductase</keyword>
<evidence type="ECO:0000256" key="2">
    <source>
        <dbReference type="ARBA" id="ARBA00009760"/>
    </source>
</evidence>
<organism evidence="7 8">
    <name type="scientific">Discina gigas</name>
    <dbReference type="NCBI Taxonomy" id="1032678"/>
    <lineage>
        <taxon>Eukaryota</taxon>
        <taxon>Fungi</taxon>
        <taxon>Dikarya</taxon>
        <taxon>Ascomycota</taxon>
        <taxon>Pezizomycotina</taxon>
        <taxon>Pezizomycetes</taxon>
        <taxon>Pezizales</taxon>
        <taxon>Discinaceae</taxon>
        <taxon>Discina</taxon>
    </lineage>
</organism>
<comment type="similarity">
    <text evidence="2 5 6">Belongs to the uricase family.</text>
</comment>